<dbReference type="AlphaFoldDB" id="A0A8T2FPM1"/>
<accession>A0A8T2FPM1</accession>
<keyword evidence="1" id="KW-0732">Signal</keyword>
<gene>
    <name evidence="2" type="ORF">ISN45_At02g018840</name>
</gene>
<name>A0A8T2FPM1_9BRAS</name>
<proteinExistence type="predicted"/>
<reference evidence="2 3" key="1">
    <citation type="submission" date="2020-12" db="EMBL/GenBank/DDBJ databases">
        <title>Concerted genomic and epigenomic changes stabilize Arabidopsis allopolyploids.</title>
        <authorList>
            <person name="Chen Z."/>
        </authorList>
    </citation>
    <scope>NUCLEOTIDE SEQUENCE [LARGE SCALE GENOMIC DNA]</scope>
    <source>
        <strain evidence="2">Allo738</strain>
        <tissue evidence="2">Leaf</tissue>
    </source>
</reference>
<comment type="caution">
    <text evidence="2">The sequence shown here is derived from an EMBL/GenBank/DDBJ whole genome shotgun (WGS) entry which is preliminary data.</text>
</comment>
<feature type="signal peptide" evidence="1">
    <location>
        <begin position="1"/>
        <end position="26"/>
    </location>
</feature>
<protein>
    <submittedName>
        <fullName evidence="2">Uncharacterized protein</fullName>
    </submittedName>
</protein>
<evidence type="ECO:0000313" key="3">
    <source>
        <dbReference type="Proteomes" id="UP000694240"/>
    </source>
</evidence>
<keyword evidence="3" id="KW-1185">Reference proteome</keyword>
<evidence type="ECO:0000313" key="2">
    <source>
        <dbReference type="EMBL" id="KAG7637336.1"/>
    </source>
</evidence>
<dbReference type="Proteomes" id="UP000694240">
    <property type="component" value="Chromosome 2"/>
</dbReference>
<sequence>MSSPMWLLNVRLVFFGSFGLFRGVCSLDRVAKTIKLVGVENCISLEPLVENLSSHFLS</sequence>
<feature type="chain" id="PRO_5035808890" evidence="1">
    <location>
        <begin position="27"/>
        <end position="58"/>
    </location>
</feature>
<evidence type="ECO:0000256" key="1">
    <source>
        <dbReference type="SAM" id="SignalP"/>
    </source>
</evidence>
<dbReference type="EMBL" id="JAEFBK010000002">
    <property type="protein sequence ID" value="KAG7637336.1"/>
    <property type="molecule type" value="Genomic_DNA"/>
</dbReference>
<organism evidence="2 3">
    <name type="scientific">Arabidopsis thaliana x Arabidopsis arenosa</name>
    <dbReference type="NCBI Taxonomy" id="1240361"/>
    <lineage>
        <taxon>Eukaryota</taxon>
        <taxon>Viridiplantae</taxon>
        <taxon>Streptophyta</taxon>
        <taxon>Embryophyta</taxon>
        <taxon>Tracheophyta</taxon>
        <taxon>Spermatophyta</taxon>
        <taxon>Magnoliopsida</taxon>
        <taxon>eudicotyledons</taxon>
        <taxon>Gunneridae</taxon>
        <taxon>Pentapetalae</taxon>
        <taxon>rosids</taxon>
        <taxon>malvids</taxon>
        <taxon>Brassicales</taxon>
        <taxon>Brassicaceae</taxon>
        <taxon>Camelineae</taxon>
        <taxon>Arabidopsis</taxon>
    </lineage>
</organism>